<feature type="region of interest" description="NMPbind" evidence="11">
    <location>
        <begin position="36"/>
        <end position="66"/>
    </location>
</feature>
<dbReference type="EC" id="2.7.4.14" evidence="11"/>
<keyword evidence="8 11" id="KW-0665">Pyrimidine biosynthesis</keyword>
<proteinExistence type="inferred from homology"/>
<evidence type="ECO:0000256" key="5">
    <source>
        <dbReference type="ARBA" id="ARBA00022741"/>
    </source>
</evidence>
<dbReference type="CDD" id="cd01428">
    <property type="entry name" value="ADK"/>
    <property type="match status" value="1"/>
</dbReference>
<evidence type="ECO:0000256" key="9">
    <source>
        <dbReference type="ARBA" id="ARBA00023242"/>
    </source>
</evidence>
<dbReference type="GO" id="GO:0006221">
    <property type="term" value="P:pyrimidine nucleotide biosynthetic process"/>
    <property type="evidence" value="ECO:0007669"/>
    <property type="project" value="UniProtKB-UniRule"/>
</dbReference>
<feature type="region of interest" description="Disordered" evidence="12">
    <location>
        <begin position="180"/>
        <end position="233"/>
    </location>
</feature>
<name>A0A815IIB8_ADIRI</name>
<dbReference type="Pfam" id="PF00567">
    <property type="entry name" value="TUDOR"/>
    <property type="match status" value="2"/>
</dbReference>
<feature type="binding site" evidence="11">
    <location>
        <begin position="64"/>
        <end position="66"/>
    </location>
    <ligand>
        <name>a ribonucleoside 5'-phosphate</name>
        <dbReference type="ChEBI" id="CHEBI:58043"/>
    </ligand>
</feature>
<keyword evidence="9 11" id="KW-0539">Nucleus</keyword>
<evidence type="ECO:0000259" key="13">
    <source>
        <dbReference type="PROSITE" id="PS50304"/>
    </source>
</evidence>
<sequence length="914" mass="103008">MSFTKPNVIFVLGGPGAGKGTQCTRIAETYGYVHLSAGDLLREEAAKPASTLGKEINEHIKNGSIVPVAITCKLLENAMNNSGKQNFLIDGFPRNKDNVDGWKKALDGKVNIQCVLFFDCDEKTCVARCLERGKASGRTDDNEESLKKRIVTYNESTRPVIQFYEKENLVKRIDASNDVDKINMQRPSNRYRVSHQYSHHHSPSHDDDDIDLSPTNSYSDEKEDFKQPTGYSPIEISNELESAIRNLRPSASQRKKAKANLNVSKQKADLPQLNLTNDENFNEQNSNKENSSQDQQSRRWFPNPDIGHVDSDAFIRHNHVECSQQPVESNDQINPPALLTAYPPAGISTRPTAVVAPAGPTRSISMFVASNSSIKTVNDTNPNTRLNSTDQQTITSSTSAFQPIANLRNLLNGKSTNKSAPLLMDIPQHKALVRGQQLTKVHISHPQSPSIVYLMLHEDFNTACRLLHEMAAHPDLQRDQSPTYAFKAQVNRLCACYHEGRWFRCRITQISPDFSSATVVYLDWGMTIPMQIGPEYIRRLPNEFYAEPTCSIMCHLDGVPNTNELIPADCLSECIALLSENEYDVTVNGYDSNSGGKVILSVNGRIINDQIRQLLIPNKSMSVDDELIEQFRHELPLTVGDELKALLSSFSGKDDSFYVLLVNEDTVIIDRAMSQLQETHFSNGYTSEAPRIKTLVVARYADDGKWYRAWIKSVCIQRQQATVFFVDFGNESTVMFEDISPCPESVRTLPWLGIRVRLLDETMSHDELAAFWKIAESNYIWIKILDILKDSYIIQIKIDYTLILRQERMQILEANQGVHVGVQTLSNDQSLPTIRPSNYSDANSIVMTPSFTDPCATGNDPLIRNLFEMISNELRRLRHRINDSDEASQDRHSQLMQLLFSSVNLNNSNNSKRL</sequence>
<dbReference type="GO" id="GO:0005524">
    <property type="term" value="F:ATP binding"/>
    <property type="evidence" value="ECO:0007669"/>
    <property type="project" value="UniProtKB-KW"/>
</dbReference>
<dbReference type="FunFam" id="2.30.30.140:FF:000018">
    <property type="entry name" value="Serine/threonine-protein kinase 31"/>
    <property type="match status" value="1"/>
</dbReference>
<keyword evidence="3 11" id="KW-0963">Cytoplasm</keyword>
<dbReference type="Proteomes" id="UP000663828">
    <property type="component" value="Unassembled WGS sequence"/>
</dbReference>
<evidence type="ECO:0000256" key="2">
    <source>
        <dbReference type="ARBA" id="ARBA00011245"/>
    </source>
</evidence>
<evidence type="ECO:0000256" key="1">
    <source>
        <dbReference type="ARBA" id="ARBA00003053"/>
    </source>
</evidence>
<dbReference type="HAMAP" id="MF_00235">
    <property type="entry name" value="Adenylate_kinase_Adk"/>
    <property type="match status" value="1"/>
</dbReference>
<evidence type="ECO:0000256" key="4">
    <source>
        <dbReference type="ARBA" id="ARBA00022679"/>
    </source>
</evidence>
<dbReference type="SMART" id="SM00333">
    <property type="entry name" value="TUDOR"/>
    <property type="match status" value="2"/>
</dbReference>
<dbReference type="GO" id="GO:0005634">
    <property type="term" value="C:nucleus"/>
    <property type="evidence" value="ECO:0007669"/>
    <property type="project" value="UniProtKB-SubCell"/>
</dbReference>
<evidence type="ECO:0000313" key="14">
    <source>
        <dbReference type="EMBL" id="CAF1365358.1"/>
    </source>
</evidence>
<dbReference type="HAMAP" id="MF_03172">
    <property type="entry name" value="Adenylate_kinase_UMP_CMP_kin"/>
    <property type="match status" value="1"/>
</dbReference>
<evidence type="ECO:0000256" key="6">
    <source>
        <dbReference type="ARBA" id="ARBA00022777"/>
    </source>
</evidence>
<dbReference type="SUPFAM" id="SSF52540">
    <property type="entry name" value="P-loop containing nucleoside triphosphate hydrolases"/>
    <property type="match status" value="1"/>
</dbReference>
<feature type="region of interest" description="Disordered" evidence="12">
    <location>
        <begin position="250"/>
        <end position="310"/>
    </location>
</feature>
<dbReference type="AlphaFoldDB" id="A0A815IIB8"/>
<comment type="similarity">
    <text evidence="11">Belongs to the adenylate kinase family. UMP-CMP kinase subfamily.</text>
</comment>
<evidence type="ECO:0000256" key="8">
    <source>
        <dbReference type="ARBA" id="ARBA00022975"/>
    </source>
</evidence>
<comment type="subunit">
    <text evidence="2 11">Monomer.</text>
</comment>
<comment type="cofactor">
    <cofactor evidence="11">
        <name>Mg(2+)</name>
        <dbReference type="ChEBI" id="CHEBI:18420"/>
    </cofactor>
    <text evidence="11">Binds 1 Mg(2+) ion per monomer.</text>
</comment>
<dbReference type="InterPro" id="IPR027417">
    <property type="entry name" value="P-loop_NTPase"/>
</dbReference>
<reference evidence="14" key="1">
    <citation type="submission" date="2021-02" db="EMBL/GenBank/DDBJ databases">
        <authorList>
            <person name="Nowell W R."/>
        </authorList>
    </citation>
    <scope>NUCLEOTIDE SEQUENCE</scope>
</reference>
<evidence type="ECO:0000256" key="3">
    <source>
        <dbReference type="ARBA" id="ARBA00022490"/>
    </source>
</evidence>
<evidence type="ECO:0000313" key="15">
    <source>
        <dbReference type="Proteomes" id="UP000663828"/>
    </source>
</evidence>
<dbReference type="GO" id="GO:0005737">
    <property type="term" value="C:cytoplasm"/>
    <property type="evidence" value="ECO:0007669"/>
    <property type="project" value="UniProtKB-SubCell"/>
</dbReference>
<comment type="catalytic activity">
    <reaction evidence="11">
        <text>CMP + ATP = CDP + ADP</text>
        <dbReference type="Rhea" id="RHEA:11600"/>
        <dbReference type="ChEBI" id="CHEBI:30616"/>
        <dbReference type="ChEBI" id="CHEBI:58069"/>
        <dbReference type="ChEBI" id="CHEBI:60377"/>
        <dbReference type="ChEBI" id="CHEBI:456216"/>
        <dbReference type="EC" id="2.7.4.14"/>
    </reaction>
</comment>
<keyword evidence="4 11" id="KW-0808">Transferase</keyword>
<feature type="binding site" evidence="11">
    <location>
        <begin position="16"/>
        <end position="21"/>
    </location>
    <ligand>
        <name>ATP</name>
        <dbReference type="ChEBI" id="CHEBI:30616"/>
    </ligand>
</feature>
<dbReference type="PANTHER" id="PTHR23359">
    <property type="entry name" value="NUCLEOTIDE KINASE"/>
    <property type="match status" value="1"/>
</dbReference>
<feature type="binding site" evidence="11">
    <location>
        <position position="98"/>
    </location>
    <ligand>
        <name>CMP</name>
        <dbReference type="ChEBI" id="CHEBI:60377"/>
    </ligand>
</feature>
<dbReference type="InterPro" id="IPR002999">
    <property type="entry name" value="Tudor"/>
</dbReference>
<feature type="binding site" evidence="11">
    <location>
        <position position="138"/>
    </location>
    <ligand>
        <name>a ribonucleoside 5'-phosphate</name>
        <dbReference type="ChEBI" id="CHEBI:58043"/>
    </ligand>
</feature>
<feature type="binding site" evidence="11">
    <location>
        <position position="132"/>
    </location>
    <ligand>
        <name>ATP</name>
        <dbReference type="ChEBI" id="CHEBI:30616"/>
    </ligand>
</feature>
<accession>A0A815IIB8</accession>
<dbReference type="InterPro" id="IPR035437">
    <property type="entry name" value="SNase_OB-fold_sf"/>
</dbReference>
<comment type="domain">
    <text evidence="11">Consists of three domains, a large central CORE domain and two small peripheral domains, NMPbind and LID, which undergo movements during catalysis. The LID domain closes over the site of phosphoryl transfer upon ATP binding. Assembling and dissambling the active center during each catalytic cycle provides an effective means to prevent ATP hydrolysis.</text>
</comment>
<feature type="compositionally biased region" description="Low complexity" evidence="12">
    <location>
        <begin position="282"/>
        <end position="295"/>
    </location>
</feature>
<comment type="subcellular location">
    <subcellularLocation>
        <location evidence="11">Cytoplasm</location>
    </subcellularLocation>
    <subcellularLocation>
        <location evidence="11">Nucleus</location>
    </subcellularLocation>
</comment>
<dbReference type="InterPro" id="IPR006266">
    <property type="entry name" value="UMP_CMP_kinase"/>
</dbReference>
<feature type="domain" description="Tudor" evidence="13">
    <location>
        <begin position="689"/>
        <end position="749"/>
    </location>
</feature>
<evidence type="ECO:0000256" key="7">
    <source>
        <dbReference type="ARBA" id="ARBA00022840"/>
    </source>
</evidence>
<dbReference type="Gene3D" id="2.30.30.140">
    <property type="match status" value="2"/>
</dbReference>
<dbReference type="PRINTS" id="PR00094">
    <property type="entry name" value="ADENYLTKNASE"/>
</dbReference>
<dbReference type="Gene3D" id="3.40.50.300">
    <property type="entry name" value="P-loop containing nucleotide triphosphate hydrolases"/>
    <property type="match status" value="1"/>
</dbReference>
<dbReference type="FunFam" id="3.40.50.300:FF:000315">
    <property type="entry name" value="Adenylate kinase 1"/>
    <property type="match status" value="1"/>
</dbReference>
<feature type="binding site" evidence="11">
    <location>
        <position position="177"/>
    </location>
    <ligand>
        <name>ATP</name>
        <dbReference type="ChEBI" id="CHEBI:30616"/>
    </ligand>
</feature>
<comment type="catalytic activity">
    <reaction evidence="10 11">
        <text>UMP + ATP = UDP + ADP</text>
        <dbReference type="Rhea" id="RHEA:24400"/>
        <dbReference type="ChEBI" id="CHEBI:30616"/>
        <dbReference type="ChEBI" id="CHEBI:57865"/>
        <dbReference type="ChEBI" id="CHEBI:58223"/>
        <dbReference type="ChEBI" id="CHEBI:456216"/>
        <dbReference type="EC" id="2.7.4.14"/>
    </reaction>
</comment>
<dbReference type="InterPro" id="IPR033690">
    <property type="entry name" value="Adenylat_kinase_CS"/>
</dbReference>
<feature type="binding site" evidence="11">
    <location>
        <begin position="91"/>
        <end position="94"/>
    </location>
    <ligand>
        <name>a ribonucleoside 5'-phosphate</name>
        <dbReference type="ChEBI" id="CHEBI:58043"/>
    </ligand>
</feature>
<comment type="function">
    <text evidence="11">Catalyzes the phosphorylation of pyrimidine nucleoside monophosphates at the expense of ATP. Plays an important role in de novo pyrimidine nucleotide biosynthesis. Has preference for UMP and CMP as phosphate acceptors.</text>
</comment>
<keyword evidence="5 11" id="KW-0547">Nucleotide-binding</keyword>
<keyword evidence="15" id="KW-1185">Reference proteome</keyword>
<gene>
    <name evidence="14" type="ORF">XAT740_LOCUS32243</name>
</gene>
<dbReference type="NCBIfam" id="TIGR01359">
    <property type="entry name" value="UMP_CMP_kin_fam"/>
    <property type="match status" value="1"/>
</dbReference>
<comment type="caution">
    <text evidence="14">The sequence shown here is derived from an EMBL/GenBank/DDBJ whole genome shotgun (WGS) entry which is preliminary data.</text>
</comment>
<dbReference type="InterPro" id="IPR000850">
    <property type="entry name" value="Adenylat/UMP-CMP_kin"/>
</dbReference>
<dbReference type="PROSITE" id="PS00113">
    <property type="entry name" value="ADENYLATE_KINASE"/>
    <property type="match status" value="1"/>
</dbReference>
<keyword evidence="7 11" id="KW-0067">ATP-binding</keyword>
<comment type="catalytic activity">
    <reaction evidence="11">
        <text>dCMP + ATP = dCDP + ADP</text>
        <dbReference type="Rhea" id="RHEA:25094"/>
        <dbReference type="ChEBI" id="CHEBI:30616"/>
        <dbReference type="ChEBI" id="CHEBI:57566"/>
        <dbReference type="ChEBI" id="CHEBI:58593"/>
        <dbReference type="ChEBI" id="CHEBI:456216"/>
        <dbReference type="EC" id="2.7.4.14"/>
    </reaction>
</comment>
<dbReference type="PROSITE" id="PS50304">
    <property type="entry name" value="TUDOR"/>
    <property type="match status" value="1"/>
</dbReference>
<feature type="binding site" evidence="11">
    <location>
        <position position="42"/>
    </location>
    <ligand>
        <name>a ribonucleoside 5'-phosphate</name>
        <dbReference type="ChEBI" id="CHEBI:58043"/>
    </ligand>
</feature>
<dbReference type="Gene3D" id="2.40.50.90">
    <property type="match status" value="2"/>
</dbReference>
<dbReference type="GO" id="GO:0006207">
    <property type="term" value="P:'de novo' pyrimidine nucleobase biosynthetic process"/>
    <property type="evidence" value="ECO:0007669"/>
    <property type="project" value="InterPro"/>
</dbReference>
<evidence type="ECO:0000256" key="11">
    <source>
        <dbReference type="HAMAP-Rule" id="MF_03172"/>
    </source>
</evidence>
<keyword evidence="6 11" id="KW-0418">Kinase</keyword>
<dbReference type="EMBL" id="CAJNOR010002993">
    <property type="protein sequence ID" value="CAF1365358.1"/>
    <property type="molecule type" value="Genomic_DNA"/>
</dbReference>
<dbReference type="GO" id="GO:0050145">
    <property type="term" value="F:nucleoside monophosphate kinase activity"/>
    <property type="evidence" value="ECO:0007669"/>
    <property type="project" value="UniProtKB-ARBA"/>
</dbReference>
<organism evidence="14 15">
    <name type="scientific">Adineta ricciae</name>
    <name type="common">Rotifer</name>
    <dbReference type="NCBI Taxonomy" id="249248"/>
    <lineage>
        <taxon>Eukaryota</taxon>
        <taxon>Metazoa</taxon>
        <taxon>Spiralia</taxon>
        <taxon>Gnathifera</taxon>
        <taxon>Rotifera</taxon>
        <taxon>Eurotatoria</taxon>
        <taxon>Bdelloidea</taxon>
        <taxon>Adinetida</taxon>
        <taxon>Adinetidae</taxon>
        <taxon>Adineta</taxon>
    </lineage>
</organism>
<protein>
    <recommendedName>
        <fullName evidence="11">UMP-CMP kinase</fullName>
        <ecNumber evidence="11">2.7.4.14</ecNumber>
    </recommendedName>
    <alternativeName>
        <fullName evidence="11">Deoxycytidylate kinase</fullName>
        <shortName evidence="11">CK</shortName>
        <shortName evidence="11">dCMP kinase</shortName>
    </alternativeName>
    <alternativeName>
        <fullName evidence="11">Uridine monophosphate/cytidine monophosphate kinase</fullName>
        <shortName evidence="11">UMP/CMP kinase</shortName>
        <shortName evidence="11">UMP/CMPK</shortName>
    </alternativeName>
</protein>
<comment type="function">
    <text evidence="1">Catalyzes the reversible transfer of the terminal phosphate group between ATP and AMP. Plays an important role in cellular energy homeostasis and in adenine nucleotide metabolism.</text>
</comment>
<feature type="region of interest" description="LID" evidence="11">
    <location>
        <begin position="131"/>
        <end position="141"/>
    </location>
</feature>
<dbReference type="SUPFAM" id="SSF63748">
    <property type="entry name" value="Tudor/PWWP/MBT"/>
    <property type="match status" value="2"/>
</dbReference>
<evidence type="ECO:0000256" key="12">
    <source>
        <dbReference type="SAM" id="MobiDB-lite"/>
    </source>
</evidence>
<feature type="binding site" evidence="11">
    <location>
        <position position="149"/>
    </location>
    <ligand>
        <name>a ribonucleoside 5'-phosphate</name>
        <dbReference type="ChEBI" id="CHEBI:58043"/>
    </ligand>
</feature>
<evidence type="ECO:0000256" key="10">
    <source>
        <dbReference type="ARBA" id="ARBA00048116"/>
    </source>
</evidence>
<dbReference type="Pfam" id="PF00406">
    <property type="entry name" value="ADK"/>
    <property type="match status" value="1"/>
</dbReference>